<keyword evidence="3 6" id="KW-1133">Transmembrane helix</keyword>
<keyword evidence="2 6" id="KW-0812">Transmembrane</keyword>
<dbReference type="PROSITE" id="PS50234">
    <property type="entry name" value="VWFA"/>
    <property type="match status" value="1"/>
</dbReference>
<keyword evidence="1" id="KW-1003">Cell membrane</keyword>
<feature type="domain" description="VWFA" evidence="7">
    <location>
        <begin position="91"/>
        <end position="266"/>
    </location>
</feature>
<feature type="region of interest" description="Disordered" evidence="5">
    <location>
        <begin position="340"/>
        <end position="373"/>
    </location>
</feature>
<feature type="compositionally biased region" description="Basic residues" evidence="5">
    <location>
        <begin position="355"/>
        <end position="373"/>
    </location>
</feature>
<evidence type="ECO:0000313" key="8">
    <source>
        <dbReference type="EMBL" id="QDU47283.1"/>
    </source>
</evidence>
<dbReference type="KEGG" id="sdyn:Mal52_58110"/>
<dbReference type="Pfam" id="PF13519">
    <property type="entry name" value="VWA_2"/>
    <property type="match status" value="1"/>
</dbReference>
<proteinExistence type="predicted"/>
<evidence type="ECO:0000256" key="3">
    <source>
        <dbReference type="ARBA" id="ARBA00022989"/>
    </source>
</evidence>
<evidence type="ECO:0000256" key="4">
    <source>
        <dbReference type="ARBA" id="ARBA00023136"/>
    </source>
</evidence>
<dbReference type="EMBL" id="CP036276">
    <property type="protein sequence ID" value="QDU47283.1"/>
    <property type="molecule type" value="Genomic_DNA"/>
</dbReference>
<dbReference type="SUPFAM" id="SSF53300">
    <property type="entry name" value="vWA-like"/>
    <property type="match status" value="1"/>
</dbReference>
<evidence type="ECO:0000256" key="5">
    <source>
        <dbReference type="SAM" id="MobiDB-lite"/>
    </source>
</evidence>
<evidence type="ECO:0000256" key="2">
    <source>
        <dbReference type="ARBA" id="ARBA00022692"/>
    </source>
</evidence>
<dbReference type="InterPro" id="IPR002035">
    <property type="entry name" value="VWF_A"/>
</dbReference>
<dbReference type="AlphaFoldDB" id="A0A517ZXS8"/>
<evidence type="ECO:0000313" key="9">
    <source>
        <dbReference type="Proteomes" id="UP000319383"/>
    </source>
</evidence>
<reference evidence="8 9" key="1">
    <citation type="submission" date="2019-02" db="EMBL/GenBank/DDBJ databases">
        <title>Deep-cultivation of Planctomycetes and their phenomic and genomic characterization uncovers novel biology.</title>
        <authorList>
            <person name="Wiegand S."/>
            <person name="Jogler M."/>
            <person name="Boedeker C."/>
            <person name="Pinto D."/>
            <person name="Vollmers J."/>
            <person name="Rivas-Marin E."/>
            <person name="Kohn T."/>
            <person name="Peeters S.H."/>
            <person name="Heuer A."/>
            <person name="Rast P."/>
            <person name="Oberbeckmann S."/>
            <person name="Bunk B."/>
            <person name="Jeske O."/>
            <person name="Meyerdierks A."/>
            <person name="Storesund J.E."/>
            <person name="Kallscheuer N."/>
            <person name="Luecker S."/>
            <person name="Lage O.M."/>
            <person name="Pohl T."/>
            <person name="Merkel B.J."/>
            <person name="Hornburger P."/>
            <person name="Mueller R.-W."/>
            <person name="Bruemmer F."/>
            <person name="Labrenz M."/>
            <person name="Spormann A.M."/>
            <person name="Op den Camp H."/>
            <person name="Overmann J."/>
            <person name="Amann R."/>
            <person name="Jetten M.S.M."/>
            <person name="Mascher T."/>
            <person name="Medema M.H."/>
            <person name="Devos D.P."/>
            <person name="Kaster A.-K."/>
            <person name="Ovreas L."/>
            <person name="Rohde M."/>
            <person name="Galperin M.Y."/>
            <person name="Jogler C."/>
        </authorList>
    </citation>
    <scope>NUCLEOTIDE SEQUENCE [LARGE SCALE GENOMIC DNA]</scope>
    <source>
        <strain evidence="8 9">Mal52</strain>
    </source>
</reference>
<sequence length="373" mass="41250">MDIQIGNYANFNYLWLVAAVVAVTVAAAVANRRAVARFATKNLTPFLFPASGRRRIFKLGIVSAALATMVLALVDVRWGKTWREVPQKGIEVMFLLDVSRSMLAEDVTPNRLERAKQQIKDMVDEMAGDRVGLVVFAGDVRQKIPLTSHYNDFKRTLDEVGPHEVDRGGSRIGDAIGMASEAFLDKTSDHKAIVIFTDGEDHESDPVAVAEAMHQANGIRMFTVGLGDGEQGSRVPVQSSPRHRSYLTHNGEQIWSKMNGEVLKQIALKTDGAYIPAGTKQVDMASVYRQYVAQVNEQDFETARINSYIPRYQWFVGLALLLLLTDTLLSGSKRASAVPHRYGVETPPQDAPLKPTRHSKSSTHRTSKHTHAA</sequence>
<dbReference type="PANTHER" id="PTHR22550:SF5">
    <property type="entry name" value="LEUCINE ZIPPER PROTEIN 4"/>
    <property type="match status" value="1"/>
</dbReference>
<evidence type="ECO:0000256" key="1">
    <source>
        <dbReference type="ARBA" id="ARBA00022475"/>
    </source>
</evidence>
<dbReference type="RefSeq" id="WP_145380059.1">
    <property type="nucleotide sequence ID" value="NZ_CP036276.1"/>
</dbReference>
<evidence type="ECO:0000259" key="7">
    <source>
        <dbReference type="PROSITE" id="PS50234"/>
    </source>
</evidence>
<dbReference type="PANTHER" id="PTHR22550">
    <property type="entry name" value="SPORE GERMINATION PROTEIN"/>
    <property type="match status" value="1"/>
</dbReference>
<protein>
    <submittedName>
        <fullName evidence="8">von Willebrand factor type A domain protein</fullName>
    </submittedName>
</protein>
<gene>
    <name evidence="8" type="ORF">Mal52_58110</name>
</gene>
<feature type="transmembrane region" description="Helical" evidence="6">
    <location>
        <begin position="12"/>
        <end position="35"/>
    </location>
</feature>
<dbReference type="InterPro" id="IPR036465">
    <property type="entry name" value="vWFA_dom_sf"/>
</dbReference>
<name>A0A517ZXS8_9PLAN</name>
<dbReference type="Proteomes" id="UP000319383">
    <property type="component" value="Chromosome"/>
</dbReference>
<feature type="transmembrane region" description="Helical" evidence="6">
    <location>
        <begin position="56"/>
        <end position="74"/>
    </location>
</feature>
<organism evidence="8 9">
    <name type="scientific">Symmachiella dynata</name>
    <dbReference type="NCBI Taxonomy" id="2527995"/>
    <lineage>
        <taxon>Bacteria</taxon>
        <taxon>Pseudomonadati</taxon>
        <taxon>Planctomycetota</taxon>
        <taxon>Planctomycetia</taxon>
        <taxon>Planctomycetales</taxon>
        <taxon>Planctomycetaceae</taxon>
        <taxon>Symmachiella</taxon>
    </lineage>
</organism>
<dbReference type="SMART" id="SM00327">
    <property type="entry name" value="VWA"/>
    <property type="match status" value="1"/>
</dbReference>
<keyword evidence="9" id="KW-1185">Reference proteome</keyword>
<evidence type="ECO:0000256" key="6">
    <source>
        <dbReference type="SAM" id="Phobius"/>
    </source>
</evidence>
<accession>A0A517ZXS8</accession>
<dbReference type="Gene3D" id="3.40.50.410">
    <property type="entry name" value="von Willebrand factor, type A domain"/>
    <property type="match status" value="1"/>
</dbReference>
<dbReference type="InterPro" id="IPR050768">
    <property type="entry name" value="UPF0353/GerABKA_families"/>
</dbReference>
<keyword evidence="4 6" id="KW-0472">Membrane</keyword>